<dbReference type="OrthoDB" id="9938846at2759"/>
<feature type="chain" id="PRO_5003192826" evidence="1">
    <location>
        <begin position="19"/>
        <end position="135"/>
    </location>
</feature>
<name>E4XDL0_OIKDI</name>
<feature type="signal peptide" evidence="1">
    <location>
        <begin position="1"/>
        <end position="18"/>
    </location>
</feature>
<dbReference type="EMBL" id="FN653039">
    <property type="protein sequence ID" value="CBY19248.1"/>
    <property type="molecule type" value="Genomic_DNA"/>
</dbReference>
<dbReference type="Gene3D" id="2.60.40.1900">
    <property type="entry name" value="Beta-microseminoprotein (PSP94) domain"/>
    <property type="match status" value="1"/>
</dbReference>
<dbReference type="Proteomes" id="UP000001307">
    <property type="component" value="Unassembled WGS sequence"/>
</dbReference>
<dbReference type="InParanoid" id="E4XDL0"/>
<keyword evidence="3" id="KW-1185">Reference proteome</keyword>
<reference evidence="2" key="1">
    <citation type="journal article" date="2010" name="Science">
        <title>Plasticity of animal genome architecture unmasked by rapid evolution of a pelagic tunicate.</title>
        <authorList>
            <person name="Denoeud F."/>
            <person name="Henriet S."/>
            <person name="Mungpakdee S."/>
            <person name="Aury J.M."/>
            <person name="Da Silva C."/>
            <person name="Brinkmann H."/>
            <person name="Mikhaleva J."/>
            <person name="Olsen L.C."/>
            <person name="Jubin C."/>
            <person name="Canestro C."/>
            <person name="Bouquet J.M."/>
            <person name="Danks G."/>
            <person name="Poulain J."/>
            <person name="Campsteijn C."/>
            <person name="Adamski M."/>
            <person name="Cross I."/>
            <person name="Yadetie F."/>
            <person name="Muffato M."/>
            <person name="Louis A."/>
            <person name="Butcher S."/>
            <person name="Tsagkogeorga G."/>
            <person name="Konrad A."/>
            <person name="Singh S."/>
            <person name="Jensen M.F."/>
            <person name="Cong E.H."/>
            <person name="Eikeseth-Otteraa H."/>
            <person name="Noel B."/>
            <person name="Anthouard V."/>
            <person name="Porcel B.M."/>
            <person name="Kachouri-Lafond R."/>
            <person name="Nishino A."/>
            <person name="Ugolini M."/>
            <person name="Chourrout P."/>
            <person name="Nishida H."/>
            <person name="Aasland R."/>
            <person name="Huzurbazar S."/>
            <person name="Westhof E."/>
            <person name="Delsuc F."/>
            <person name="Lehrach H."/>
            <person name="Reinhardt R."/>
            <person name="Weissenbach J."/>
            <person name="Roy S.W."/>
            <person name="Artiguenave F."/>
            <person name="Postlethwait J.H."/>
            <person name="Manak J.R."/>
            <person name="Thompson E.M."/>
            <person name="Jaillon O."/>
            <person name="Du Pasquier L."/>
            <person name="Boudinot P."/>
            <person name="Liberles D.A."/>
            <person name="Volff J.N."/>
            <person name="Philippe H."/>
            <person name="Lenhard B."/>
            <person name="Roest Crollius H."/>
            <person name="Wincker P."/>
            <person name="Chourrout D."/>
        </authorList>
    </citation>
    <scope>NUCLEOTIDE SEQUENCE [LARGE SCALE GENOMIC DNA]</scope>
</reference>
<keyword evidence="1" id="KW-0732">Signal</keyword>
<accession>E4XDL0</accession>
<proteinExistence type="predicted"/>
<protein>
    <submittedName>
        <fullName evidence="2">Uncharacterized protein</fullName>
    </submittedName>
</protein>
<evidence type="ECO:0000256" key="1">
    <source>
        <dbReference type="SAM" id="SignalP"/>
    </source>
</evidence>
<gene>
    <name evidence="2" type="ORF">GSOID_T00008254001</name>
</gene>
<dbReference type="AlphaFoldDB" id="E4XDL0"/>
<organism evidence="2">
    <name type="scientific">Oikopleura dioica</name>
    <name type="common">Tunicate</name>
    <dbReference type="NCBI Taxonomy" id="34765"/>
    <lineage>
        <taxon>Eukaryota</taxon>
        <taxon>Metazoa</taxon>
        <taxon>Chordata</taxon>
        <taxon>Tunicata</taxon>
        <taxon>Appendicularia</taxon>
        <taxon>Copelata</taxon>
        <taxon>Oikopleuridae</taxon>
        <taxon>Oikopleura</taxon>
    </lineage>
</organism>
<evidence type="ECO:0000313" key="2">
    <source>
        <dbReference type="EMBL" id="CBY19248.1"/>
    </source>
</evidence>
<sequence>MLFVFIISSTFALSSINALKKSNCTWADAENRVSWKETGRVNHCQTCRCIDIQDSIYLDCQSALRPTAWPAECIPKQKGCRTILVERKNPRKRCPVLAFTSYRHLLWVADRPKTTPDYTHYEQQQFEGSATEVVF</sequence>
<evidence type="ECO:0000313" key="3">
    <source>
        <dbReference type="Proteomes" id="UP000001307"/>
    </source>
</evidence>